<evidence type="ECO:0000259" key="5">
    <source>
        <dbReference type="PROSITE" id="PS50865"/>
    </source>
</evidence>
<sequence length="99" mass="11079">MLVPSLSARTPEGFNVKTFLEAMKRPFECPIPVVVEMASGVCLLALGDDKMCAVCGRVSAGIQKCFGCHYIRYCSRGCQKKDWRRYHWSVCPTFRAAVV</sequence>
<name>A0A0G4FNR5_9ALVE</name>
<protein>
    <recommendedName>
        <fullName evidence="5">MYND-type domain-containing protein</fullName>
    </recommendedName>
</protein>
<keyword evidence="1" id="KW-0479">Metal-binding</keyword>
<dbReference type="Pfam" id="PF01753">
    <property type="entry name" value="zf-MYND"/>
    <property type="match status" value="1"/>
</dbReference>
<reference evidence="6" key="1">
    <citation type="submission" date="2014-11" db="EMBL/GenBank/DDBJ databases">
        <authorList>
            <person name="Otto D Thomas"/>
            <person name="Naeem Raeece"/>
        </authorList>
    </citation>
    <scope>NUCLEOTIDE SEQUENCE</scope>
</reference>
<evidence type="ECO:0000256" key="2">
    <source>
        <dbReference type="ARBA" id="ARBA00022771"/>
    </source>
</evidence>
<proteinExistence type="predicted"/>
<dbReference type="VEuPathDB" id="CryptoDB:Cvel_17974"/>
<accession>A0A0G4FNR5</accession>
<dbReference type="EMBL" id="CDMZ01000511">
    <property type="protein sequence ID" value="CEM15868.1"/>
    <property type="molecule type" value="Genomic_DNA"/>
</dbReference>
<dbReference type="PROSITE" id="PS01360">
    <property type="entry name" value="ZF_MYND_1"/>
    <property type="match status" value="1"/>
</dbReference>
<dbReference type="Gene3D" id="6.10.140.2220">
    <property type="match status" value="1"/>
</dbReference>
<evidence type="ECO:0000256" key="3">
    <source>
        <dbReference type="ARBA" id="ARBA00022833"/>
    </source>
</evidence>
<dbReference type="AlphaFoldDB" id="A0A0G4FNR5"/>
<evidence type="ECO:0000313" key="6">
    <source>
        <dbReference type="EMBL" id="CEM15868.1"/>
    </source>
</evidence>
<keyword evidence="3" id="KW-0862">Zinc</keyword>
<keyword evidence="2 4" id="KW-0863">Zinc-finger</keyword>
<dbReference type="SUPFAM" id="SSF144232">
    <property type="entry name" value="HIT/MYND zinc finger-like"/>
    <property type="match status" value="1"/>
</dbReference>
<evidence type="ECO:0000256" key="4">
    <source>
        <dbReference type="PROSITE-ProRule" id="PRU00134"/>
    </source>
</evidence>
<evidence type="ECO:0000256" key="1">
    <source>
        <dbReference type="ARBA" id="ARBA00022723"/>
    </source>
</evidence>
<gene>
    <name evidence="6" type="ORF">Cvel_17974</name>
</gene>
<dbReference type="PROSITE" id="PS50865">
    <property type="entry name" value="ZF_MYND_2"/>
    <property type="match status" value="1"/>
</dbReference>
<dbReference type="GO" id="GO:0008270">
    <property type="term" value="F:zinc ion binding"/>
    <property type="evidence" value="ECO:0007669"/>
    <property type="project" value="UniProtKB-KW"/>
</dbReference>
<feature type="domain" description="MYND-type" evidence="5">
    <location>
        <begin position="52"/>
        <end position="91"/>
    </location>
</feature>
<organism evidence="6">
    <name type="scientific">Chromera velia CCMP2878</name>
    <dbReference type="NCBI Taxonomy" id="1169474"/>
    <lineage>
        <taxon>Eukaryota</taxon>
        <taxon>Sar</taxon>
        <taxon>Alveolata</taxon>
        <taxon>Colpodellida</taxon>
        <taxon>Chromeraceae</taxon>
        <taxon>Chromera</taxon>
    </lineage>
</organism>
<dbReference type="InterPro" id="IPR002893">
    <property type="entry name" value="Znf_MYND"/>
</dbReference>